<dbReference type="Gene3D" id="3.40.1280.10">
    <property type="match status" value="1"/>
</dbReference>
<dbReference type="Pfam" id="PF20260">
    <property type="entry name" value="PUA_4"/>
    <property type="match status" value="1"/>
</dbReference>
<evidence type="ECO:0000256" key="10">
    <source>
        <dbReference type="PIRNR" id="PIRNR015601"/>
    </source>
</evidence>
<dbReference type="RefSeq" id="WP_092769912.1">
    <property type="nucleotide sequence ID" value="NZ_FOHS01000002.1"/>
</dbReference>
<name>A0A1I0DKL0_9BACT</name>
<dbReference type="InterPro" id="IPR015947">
    <property type="entry name" value="PUA-like_sf"/>
</dbReference>
<dbReference type="AlphaFoldDB" id="A0A1I0DKL0"/>
<evidence type="ECO:0000256" key="2">
    <source>
        <dbReference type="ARBA" id="ARBA00005528"/>
    </source>
</evidence>
<keyword evidence="14" id="KW-1185">Reference proteome</keyword>
<comment type="function">
    <text evidence="8 10">Specifically methylates the N3 position of the uracil ring of uridine 1498 (m3U1498) in 16S rRNA. Acts on the fully assembled 30S ribosomal subunit.</text>
</comment>
<keyword evidence="7 10" id="KW-0949">S-adenosyl-L-methionine</keyword>
<dbReference type="CDD" id="cd18084">
    <property type="entry name" value="RsmE-like"/>
    <property type="match status" value="1"/>
</dbReference>
<keyword evidence="5 10" id="KW-0489">Methyltransferase</keyword>
<dbReference type="GO" id="GO:0005737">
    <property type="term" value="C:cytoplasm"/>
    <property type="evidence" value="ECO:0007669"/>
    <property type="project" value="UniProtKB-SubCell"/>
</dbReference>
<reference evidence="14" key="1">
    <citation type="submission" date="2016-10" db="EMBL/GenBank/DDBJ databases">
        <authorList>
            <person name="Varghese N."/>
            <person name="Submissions S."/>
        </authorList>
    </citation>
    <scope>NUCLEOTIDE SEQUENCE [LARGE SCALE GENOMIC DNA]</scope>
    <source>
        <strain evidence="14">DSM 15310</strain>
    </source>
</reference>
<evidence type="ECO:0000256" key="9">
    <source>
        <dbReference type="ARBA" id="ARBA00047944"/>
    </source>
</evidence>
<dbReference type="Gene3D" id="2.40.240.20">
    <property type="entry name" value="Hypothetical PUA domain-like, domain 1"/>
    <property type="match status" value="1"/>
</dbReference>
<feature type="domain" description="Ribosomal RNA small subunit methyltransferase E PUA-like" evidence="12">
    <location>
        <begin position="19"/>
        <end position="65"/>
    </location>
</feature>
<organism evidence="13 14">
    <name type="scientific">Hymenobacter actinosclerus</name>
    <dbReference type="NCBI Taxonomy" id="82805"/>
    <lineage>
        <taxon>Bacteria</taxon>
        <taxon>Pseudomonadati</taxon>
        <taxon>Bacteroidota</taxon>
        <taxon>Cytophagia</taxon>
        <taxon>Cytophagales</taxon>
        <taxon>Hymenobacteraceae</taxon>
        <taxon>Hymenobacter</taxon>
    </lineage>
</organism>
<evidence type="ECO:0000259" key="11">
    <source>
        <dbReference type="Pfam" id="PF04452"/>
    </source>
</evidence>
<dbReference type="NCBIfam" id="TIGR00046">
    <property type="entry name" value="RsmE family RNA methyltransferase"/>
    <property type="match status" value="1"/>
</dbReference>
<evidence type="ECO:0000256" key="1">
    <source>
        <dbReference type="ARBA" id="ARBA00004496"/>
    </source>
</evidence>
<evidence type="ECO:0000256" key="8">
    <source>
        <dbReference type="ARBA" id="ARBA00025699"/>
    </source>
</evidence>
<dbReference type="Pfam" id="PF04452">
    <property type="entry name" value="Methyltrans_RNA"/>
    <property type="match status" value="1"/>
</dbReference>
<evidence type="ECO:0000256" key="6">
    <source>
        <dbReference type="ARBA" id="ARBA00022679"/>
    </source>
</evidence>
<evidence type="ECO:0000313" key="13">
    <source>
        <dbReference type="EMBL" id="SET32800.1"/>
    </source>
</evidence>
<dbReference type="EMBL" id="FOHS01000002">
    <property type="protein sequence ID" value="SET32800.1"/>
    <property type="molecule type" value="Genomic_DNA"/>
</dbReference>
<dbReference type="InterPro" id="IPR029026">
    <property type="entry name" value="tRNA_m1G_MTases_N"/>
</dbReference>
<evidence type="ECO:0000256" key="5">
    <source>
        <dbReference type="ARBA" id="ARBA00022603"/>
    </source>
</evidence>
<comment type="subcellular location">
    <subcellularLocation>
        <location evidence="1 10">Cytoplasm</location>
    </subcellularLocation>
</comment>
<evidence type="ECO:0000313" key="14">
    <source>
        <dbReference type="Proteomes" id="UP000198697"/>
    </source>
</evidence>
<dbReference type="PANTHER" id="PTHR30027:SF3">
    <property type="entry name" value="16S RRNA (URACIL(1498)-N(3))-METHYLTRANSFERASE"/>
    <property type="match status" value="1"/>
</dbReference>
<comment type="catalytic activity">
    <reaction evidence="9 10">
        <text>uridine(1498) in 16S rRNA + S-adenosyl-L-methionine = N(3)-methyluridine(1498) in 16S rRNA + S-adenosyl-L-homocysteine + H(+)</text>
        <dbReference type="Rhea" id="RHEA:42920"/>
        <dbReference type="Rhea" id="RHEA-COMP:10283"/>
        <dbReference type="Rhea" id="RHEA-COMP:10284"/>
        <dbReference type="ChEBI" id="CHEBI:15378"/>
        <dbReference type="ChEBI" id="CHEBI:57856"/>
        <dbReference type="ChEBI" id="CHEBI:59789"/>
        <dbReference type="ChEBI" id="CHEBI:65315"/>
        <dbReference type="ChEBI" id="CHEBI:74502"/>
        <dbReference type="EC" id="2.1.1.193"/>
    </reaction>
</comment>
<dbReference type="GO" id="GO:0070475">
    <property type="term" value="P:rRNA base methylation"/>
    <property type="evidence" value="ECO:0007669"/>
    <property type="project" value="TreeGrafter"/>
</dbReference>
<keyword evidence="3 10" id="KW-0963">Cytoplasm</keyword>
<dbReference type="InterPro" id="IPR006700">
    <property type="entry name" value="RsmE"/>
</dbReference>
<proteinExistence type="inferred from homology"/>
<evidence type="ECO:0000256" key="7">
    <source>
        <dbReference type="ARBA" id="ARBA00022691"/>
    </source>
</evidence>
<dbReference type="PIRSF" id="PIRSF015601">
    <property type="entry name" value="MTase_slr0722"/>
    <property type="match status" value="1"/>
</dbReference>
<dbReference type="SUPFAM" id="SSF75217">
    <property type="entry name" value="alpha/beta knot"/>
    <property type="match status" value="1"/>
</dbReference>
<sequence length="246" mass="26446">MPHTFFAPDLAADATAHTLPEDESKHAVRVLRLADGAPVVLVNGRGDVFGAEVADANPKRCALRISGHTHFASRPAPIHLAVAPTKNLDRMEWLVEKVTEIGVDTITFLRCAHSERRELKLERLEKIAISALKQSGQTWLPRLTELTNLADFLPTIEPATTFIAHLLEDGERTPLSHVAATATGCTILIGPEGDFSPAEIAAAFALGIRPVTLGSSRLRTETAALAAVHTVHVARELVCSGEDLTP</sequence>
<feature type="domain" description="Ribosomal RNA small subunit methyltransferase E methyltransferase" evidence="11">
    <location>
        <begin position="74"/>
        <end position="231"/>
    </location>
</feature>
<keyword evidence="4 10" id="KW-0698">rRNA processing</keyword>
<gene>
    <name evidence="13" type="ORF">SAMN04487998_1442</name>
</gene>
<evidence type="ECO:0000256" key="4">
    <source>
        <dbReference type="ARBA" id="ARBA00022552"/>
    </source>
</evidence>
<dbReference type="GO" id="GO:0070042">
    <property type="term" value="F:rRNA (uridine-N3-)-methyltransferase activity"/>
    <property type="evidence" value="ECO:0007669"/>
    <property type="project" value="TreeGrafter"/>
</dbReference>
<dbReference type="NCBIfam" id="NF008702">
    <property type="entry name" value="PRK11713.6-1"/>
    <property type="match status" value="1"/>
</dbReference>
<comment type="similarity">
    <text evidence="2 10">Belongs to the RNA methyltransferase RsmE family.</text>
</comment>
<keyword evidence="6 10" id="KW-0808">Transferase</keyword>
<dbReference type="STRING" id="82805.SAMN04487998_1442"/>
<dbReference type="Proteomes" id="UP000198697">
    <property type="component" value="Unassembled WGS sequence"/>
</dbReference>
<accession>A0A1I0DKL0</accession>
<dbReference type="SUPFAM" id="SSF88697">
    <property type="entry name" value="PUA domain-like"/>
    <property type="match status" value="1"/>
</dbReference>
<dbReference type="InterPro" id="IPR029028">
    <property type="entry name" value="Alpha/beta_knot_MTases"/>
</dbReference>
<evidence type="ECO:0000256" key="3">
    <source>
        <dbReference type="ARBA" id="ARBA00022490"/>
    </source>
</evidence>
<dbReference type="EC" id="2.1.1.193" evidence="10"/>
<dbReference type="InterPro" id="IPR046886">
    <property type="entry name" value="RsmE_MTase_dom"/>
</dbReference>
<dbReference type="InterPro" id="IPR046887">
    <property type="entry name" value="RsmE_PUA-like"/>
</dbReference>
<dbReference type="OrthoDB" id="9815641at2"/>
<protein>
    <recommendedName>
        <fullName evidence="10">Ribosomal RNA small subunit methyltransferase E</fullName>
        <ecNumber evidence="10">2.1.1.193</ecNumber>
    </recommendedName>
</protein>
<dbReference type="PANTHER" id="PTHR30027">
    <property type="entry name" value="RIBOSOMAL RNA SMALL SUBUNIT METHYLTRANSFERASE E"/>
    <property type="match status" value="1"/>
</dbReference>
<evidence type="ECO:0000259" key="12">
    <source>
        <dbReference type="Pfam" id="PF20260"/>
    </source>
</evidence>